<feature type="region of interest" description="Disordered" evidence="1">
    <location>
        <begin position="136"/>
        <end position="182"/>
    </location>
</feature>
<name>A0A3N4LCW4_9PEZI</name>
<gene>
    <name evidence="2" type="ORF">L211DRAFT_853346</name>
</gene>
<evidence type="ECO:0000256" key="1">
    <source>
        <dbReference type="SAM" id="MobiDB-lite"/>
    </source>
</evidence>
<dbReference type="AlphaFoldDB" id="A0A3N4LCW4"/>
<dbReference type="Proteomes" id="UP000267821">
    <property type="component" value="Unassembled WGS sequence"/>
</dbReference>
<organism evidence="2 3">
    <name type="scientific">Terfezia boudieri ATCC MYA-4762</name>
    <dbReference type="NCBI Taxonomy" id="1051890"/>
    <lineage>
        <taxon>Eukaryota</taxon>
        <taxon>Fungi</taxon>
        <taxon>Dikarya</taxon>
        <taxon>Ascomycota</taxon>
        <taxon>Pezizomycotina</taxon>
        <taxon>Pezizomycetes</taxon>
        <taxon>Pezizales</taxon>
        <taxon>Pezizaceae</taxon>
        <taxon>Terfezia</taxon>
    </lineage>
</organism>
<sequence length="182" mass="20143">MGGKKNLFYPIWQGWDSNKVAAIIDGEAYRTLGSYSLWGKEKEDSEQLVDVIAKGHRLLEKQDENLPAAIVQVDPARLDTIIRSGKAALVAMVTEDQQINDTITVLPHTACSVPGCNKPMQPTTPEEDIDMLFRGERESAPSPELDAGNLQVLGTRHTEHGDTDKPDPNPYTPKLLDLKREP</sequence>
<accession>A0A3N4LCW4</accession>
<protein>
    <submittedName>
        <fullName evidence="2">Uncharacterized protein</fullName>
    </submittedName>
</protein>
<proteinExistence type="predicted"/>
<feature type="compositionally biased region" description="Basic and acidic residues" evidence="1">
    <location>
        <begin position="156"/>
        <end position="167"/>
    </location>
</feature>
<keyword evidence="3" id="KW-1185">Reference proteome</keyword>
<dbReference type="OrthoDB" id="5497133at2759"/>
<dbReference type="InParanoid" id="A0A3N4LCW4"/>
<reference evidence="2 3" key="1">
    <citation type="journal article" date="2018" name="Nat. Ecol. Evol.">
        <title>Pezizomycetes genomes reveal the molecular basis of ectomycorrhizal truffle lifestyle.</title>
        <authorList>
            <person name="Murat C."/>
            <person name="Payen T."/>
            <person name="Noel B."/>
            <person name="Kuo A."/>
            <person name="Morin E."/>
            <person name="Chen J."/>
            <person name="Kohler A."/>
            <person name="Krizsan K."/>
            <person name="Balestrini R."/>
            <person name="Da Silva C."/>
            <person name="Montanini B."/>
            <person name="Hainaut M."/>
            <person name="Levati E."/>
            <person name="Barry K.W."/>
            <person name="Belfiori B."/>
            <person name="Cichocki N."/>
            <person name="Clum A."/>
            <person name="Dockter R.B."/>
            <person name="Fauchery L."/>
            <person name="Guy J."/>
            <person name="Iotti M."/>
            <person name="Le Tacon F."/>
            <person name="Lindquist E.A."/>
            <person name="Lipzen A."/>
            <person name="Malagnac F."/>
            <person name="Mello A."/>
            <person name="Molinier V."/>
            <person name="Miyauchi S."/>
            <person name="Poulain J."/>
            <person name="Riccioni C."/>
            <person name="Rubini A."/>
            <person name="Sitrit Y."/>
            <person name="Splivallo R."/>
            <person name="Traeger S."/>
            <person name="Wang M."/>
            <person name="Zifcakova L."/>
            <person name="Wipf D."/>
            <person name="Zambonelli A."/>
            <person name="Paolocci F."/>
            <person name="Nowrousian M."/>
            <person name="Ottonello S."/>
            <person name="Baldrian P."/>
            <person name="Spatafora J.W."/>
            <person name="Henrissat B."/>
            <person name="Nagy L.G."/>
            <person name="Aury J.M."/>
            <person name="Wincker P."/>
            <person name="Grigoriev I.V."/>
            <person name="Bonfante P."/>
            <person name="Martin F.M."/>
        </authorList>
    </citation>
    <scope>NUCLEOTIDE SEQUENCE [LARGE SCALE GENOMIC DNA]</scope>
    <source>
        <strain evidence="2 3">ATCC MYA-4762</strain>
    </source>
</reference>
<evidence type="ECO:0000313" key="2">
    <source>
        <dbReference type="EMBL" id="RPB19312.1"/>
    </source>
</evidence>
<evidence type="ECO:0000313" key="3">
    <source>
        <dbReference type="Proteomes" id="UP000267821"/>
    </source>
</evidence>
<dbReference type="EMBL" id="ML121592">
    <property type="protein sequence ID" value="RPB19312.1"/>
    <property type="molecule type" value="Genomic_DNA"/>
</dbReference>